<dbReference type="Proteomes" id="UP000320735">
    <property type="component" value="Unassembled WGS sequence"/>
</dbReference>
<feature type="transmembrane region" description="Helical" evidence="5">
    <location>
        <begin position="18"/>
        <end position="38"/>
    </location>
</feature>
<dbReference type="EMBL" id="SJPP01000001">
    <property type="protein sequence ID" value="TWU13383.1"/>
    <property type="molecule type" value="Genomic_DNA"/>
</dbReference>
<dbReference type="Pfam" id="PF07869">
    <property type="entry name" value="DUF1656"/>
    <property type="match status" value="1"/>
</dbReference>
<evidence type="ECO:0000256" key="3">
    <source>
        <dbReference type="ARBA" id="ARBA00022989"/>
    </source>
</evidence>
<keyword evidence="2 5" id="KW-0812">Transmembrane</keyword>
<comment type="caution">
    <text evidence="6">The sequence shown here is derived from an EMBL/GenBank/DDBJ whole genome shotgun (WGS) entry which is preliminary data.</text>
</comment>
<evidence type="ECO:0000256" key="1">
    <source>
        <dbReference type="ARBA" id="ARBA00022475"/>
    </source>
</evidence>
<evidence type="ECO:0000256" key="2">
    <source>
        <dbReference type="ARBA" id="ARBA00022692"/>
    </source>
</evidence>
<keyword evidence="7" id="KW-1185">Reference proteome</keyword>
<dbReference type="RefSeq" id="WP_197532364.1">
    <property type="nucleotide sequence ID" value="NZ_SJPP01000001.1"/>
</dbReference>
<accession>A0A5C6BMM2</accession>
<dbReference type="InterPro" id="IPR012451">
    <property type="entry name" value="DUF1656"/>
</dbReference>
<keyword evidence="3 5" id="KW-1133">Transmembrane helix</keyword>
<evidence type="ECO:0000256" key="5">
    <source>
        <dbReference type="SAM" id="Phobius"/>
    </source>
</evidence>
<keyword evidence="1" id="KW-1003">Cell membrane</keyword>
<keyword evidence="4 5" id="KW-0472">Membrane</keyword>
<evidence type="ECO:0008006" key="8">
    <source>
        <dbReference type="Google" id="ProtNLM"/>
    </source>
</evidence>
<evidence type="ECO:0000313" key="7">
    <source>
        <dbReference type="Proteomes" id="UP000320735"/>
    </source>
</evidence>
<protein>
    <recommendedName>
        <fullName evidence="8">DUF1656 domain-containing protein</fullName>
    </recommendedName>
</protein>
<feature type="transmembrane region" description="Helical" evidence="5">
    <location>
        <begin position="50"/>
        <end position="69"/>
    </location>
</feature>
<evidence type="ECO:0000256" key="4">
    <source>
        <dbReference type="ARBA" id="ARBA00023136"/>
    </source>
</evidence>
<gene>
    <name evidence="6" type="ORF">CA54_22180</name>
</gene>
<proteinExistence type="predicted"/>
<sequence>MIQIPAELQLGGVYLPPFFLVCLLGLFATVAITQILNWTGLSRLFWHPPLAFVAMWVAASSLIGLVVIAP</sequence>
<dbReference type="AlphaFoldDB" id="A0A5C6BMM2"/>
<name>A0A5C6BMM2_9PLAN</name>
<reference evidence="6 7" key="1">
    <citation type="submission" date="2019-02" db="EMBL/GenBank/DDBJ databases">
        <title>Deep-cultivation of Planctomycetes and their phenomic and genomic characterization uncovers novel biology.</title>
        <authorList>
            <person name="Wiegand S."/>
            <person name="Jogler M."/>
            <person name="Boedeker C."/>
            <person name="Pinto D."/>
            <person name="Vollmers J."/>
            <person name="Rivas-Marin E."/>
            <person name="Kohn T."/>
            <person name="Peeters S.H."/>
            <person name="Heuer A."/>
            <person name="Rast P."/>
            <person name="Oberbeckmann S."/>
            <person name="Bunk B."/>
            <person name="Jeske O."/>
            <person name="Meyerdierks A."/>
            <person name="Storesund J.E."/>
            <person name="Kallscheuer N."/>
            <person name="Luecker S."/>
            <person name="Lage O.M."/>
            <person name="Pohl T."/>
            <person name="Merkel B.J."/>
            <person name="Hornburger P."/>
            <person name="Mueller R.-W."/>
            <person name="Bruemmer F."/>
            <person name="Labrenz M."/>
            <person name="Spormann A.M."/>
            <person name="Op Den Camp H."/>
            <person name="Overmann J."/>
            <person name="Amann R."/>
            <person name="Jetten M.S.M."/>
            <person name="Mascher T."/>
            <person name="Medema M.H."/>
            <person name="Devos D.P."/>
            <person name="Kaster A.-K."/>
            <person name="Ovreas L."/>
            <person name="Rohde M."/>
            <person name="Galperin M.Y."/>
            <person name="Jogler C."/>
        </authorList>
    </citation>
    <scope>NUCLEOTIDE SEQUENCE [LARGE SCALE GENOMIC DNA]</scope>
    <source>
        <strain evidence="6 7">CA54</strain>
    </source>
</reference>
<organism evidence="6 7">
    <name type="scientific">Symmachiella macrocystis</name>
    <dbReference type="NCBI Taxonomy" id="2527985"/>
    <lineage>
        <taxon>Bacteria</taxon>
        <taxon>Pseudomonadati</taxon>
        <taxon>Planctomycetota</taxon>
        <taxon>Planctomycetia</taxon>
        <taxon>Planctomycetales</taxon>
        <taxon>Planctomycetaceae</taxon>
        <taxon>Symmachiella</taxon>
    </lineage>
</organism>
<evidence type="ECO:0000313" key="6">
    <source>
        <dbReference type="EMBL" id="TWU13383.1"/>
    </source>
</evidence>